<dbReference type="GO" id="GO:0005829">
    <property type="term" value="C:cytosol"/>
    <property type="evidence" value="ECO:0007669"/>
    <property type="project" value="TreeGrafter"/>
</dbReference>
<dbReference type="RefSeq" id="WP_021286693.1">
    <property type="nucleotide sequence ID" value="NZ_AUPZ01000002.1"/>
</dbReference>
<dbReference type="InterPro" id="IPR039420">
    <property type="entry name" value="WalR-like"/>
</dbReference>
<sequence>MKILLLEDEYSLRISIEEFLTDIGYEVDGFMDGLEAYDAIYERAYDILLLDVNVPSLSGFELLKKLRKEDDKKIPAIFLTSMSDIDAVKKGYKTGCCDYIRKPFDLEELELRIDQALASFLKDDSSLVHFGSGLSYDMKRGKLSLGHEEILLRKTEQDLLEVLIKNKNAVVSTQMFQDEVWGEYVEPATIRVQLNNLRKKLPDGVIQNRRGLGYIVER</sequence>
<keyword evidence="5" id="KW-0804">Transcription</keyword>
<dbReference type="GO" id="GO:0000976">
    <property type="term" value="F:transcription cis-regulatory region binding"/>
    <property type="evidence" value="ECO:0007669"/>
    <property type="project" value="TreeGrafter"/>
</dbReference>
<dbReference type="GO" id="GO:0000156">
    <property type="term" value="F:phosphorelay response regulator activity"/>
    <property type="evidence" value="ECO:0007669"/>
    <property type="project" value="TreeGrafter"/>
</dbReference>
<protein>
    <submittedName>
        <fullName evidence="10">Transcriptional regulator</fullName>
    </submittedName>
</protein>
<keyword evidence="1 6" id="KW-0597">Phosphoprotein</keyword>
<dbReference type="GO" id="GO:0006355">
    <property type="term" value="P:regulation of DNA-templated transcription"/>
    <property type="evidence" value="ECO:0007669"/>
    <property type="project" value="InterPro"/>
</dbReference>
<keyword evidence="3" id="KW-0805">Transcription regulation</keyword>
<dbReference type="OrthoDB" id="8912111at2"/>
<dbReference type="PROSITE" id="PS51755">
    <property type="entry name" value="OMPR_PHOB"/>
    <property type="match status" value="1"/>
</dbReference>
<dbReference type="CDD" id="cd17574">
    <property type="entry name" value="REC_OmpR"/>
    <property type="match status" value="1"/>
</dbReference>
<proteinExistence type="predicted"/>
<comment type="caution">
    <text evidence="10">The sequence shown here is derived from an EMBL/GenBank/DDBJ whole genome shotgun (WGS) entry which is preliminary data.</text>
</comment>
<dbReference type="AlphaFoldDB" id="T0L422"/>
<dbReference type="Pfam" id="PF00072">
    <property type="entry name" value="Response_reg"/>
    <property type="match status" value="1"/>
</dbReference>
<dbReference type="Proteomes" id="UP000015520">
    <property type="component" value="Unassembled WGS sequence"/>
</dbReference>
<feature type="DNA-binding region" description="OmpR/PhoB-type" evidence="7">
    <location>
        <begin position="125"/>
        <end position="218"/>
    </location>
</feature>
<evidence type="ECO:0000256" key="1">
    <source>
        <dbReference type="ARBA" id="ARBA00022553"/>
    </source>
</evidence>
<evidence type="ECO:0000256" key="3">
    <source>
        <dbReference type="ARBA" id="ARBA00023015"/>
    </source>
</evidence>
<feature type="domain" description="Response regulatory" evidence="8">
    <location>
        <begin position="2"/>
        <end position="117"/>
    </location>
</feature>
<keyword evidence="4 7" id="KW-0238">DNA-binding</keyword>
<dbReference type="PANTHER" id="PTHR48111:SF21">
    <property type="entry name" value="DNA-BINDING DUAL MASTER TRANSCRIPTIONAL REGULATOR RPAA"/>
    <property type="match status" value="1"/>
</dbReference>
<organism evidence="10 11">
    <name type="scientific">Sulfurimonas hongkongensis</name>
    <dbReference type="NCBI Taxonomy" id="1172190"/>
    <lineage>
        <taxon>Bacteria</taxon>
        <taxon>Pseudomonadati</taxon>
        <taxon>Campylobacterota</taxon>
        <taxon>Epsilonproteobacteria</taxon>
        <taxon>Campylobacterales</taxon>
        <taxon>Sulfurimonadaceae</taxon>
        <taxon>Sulfurimonas</taxon>
    </lineage>
</organism>
<feature type="domain" description="OmpR/PhoB-type" evidence="9">
    <location>
        <begin position="125"/>
        <end position="218"/>
    </location>
</feature>
<dbReference type="eggNOG" id="COG0745">
    <property type="taxonomic scope" value="Bacteria"/>
</dbReference>
<dbReference type="EMBL" id="AUPZ01000002">
    <property type="protein sequence ID" value="EQB40613.1"/>
    <property type="molecule type" value="Genomic_DNA"/>
</dbReference>
<dbReference type="Gene3D" id="1.10.10.10">
    <property type="entry name" value="Winged helix-like DNA-binding domain superfamily/Winged helix DNA-binding domain"/>
    <property type="match status" value="1"/>
</dbReference>
<dbReference type="GO" id="GO:0032993">
    <property type="term" value="C:protein-DNA complex"/>
    <property type="evidence" value="ECO:0007669"/>
    <property type="project" value="TreeGrafter"/>
</dbReference>
<reference evidence="10 11" key="1">
    <citation type="submission" date="2013-07" db="EMBL/GenBank/DDBJ databases">
        <title>Sulfurimonas hongkongensis AST-10 Genome Sequencing.</title>
        <authorList>
            <person name="Cai L."/>
            <person name="Zhang T."/>
        </authorList>
    </citation>
    <scope>NUCLEOTIDE SEQUENCE [LARGE SCALE GENOMIC DNA]</scope>
    <source>
        <strain evidence="10 11">AST-10</strain>
    </source>
</reference>
<evidence type="ECO:0000313" key="10">
    <source>
        <dbReference type="EMBL" id="EQB40613.1"/>
    </source>
</evidence>
<dbReference type="PROSITE" id="PS50110">
    <property type="entry name" value="RESPONSE_REGULATORY"/>
    <property type="match status" value="1"/>
</dbReference>
<name>T0L422_9BACT</name>
<evidence type="ECO:0000256" key="5">
    <source>
        <dbReference type="ARBA" id="ARBA00023163"/>
    </source>
</evidence>
<dbReference type="SUPFAM" id="SSF52172">
    <property type="entry name" value="CheY-like"/>
    <property type="match status" value="1"/>
</dbReference>
<accession>T0L422</accession>
<evidence type="ECO:0000256" key="7">
    <source>
        <dbReference type="PROSITE-ProRule" id="PRU01091"/>
    </source>
</evidence>
<feature type="modified residue" description="4-aspartylphosphate" evidence="6">
    <location>
        <position position="51"/>
    </location>
</feature>
<dbReference type="PATRIC" id="fig|1172190.3.peg.402"/>
<dbReference type="InterPro" id="IPR011006">
    <property type="entry name" value="CheY-like_superfamily"/>
</dbReference>
<keyword evidence="11" id="KW-1185">Reference proteome</keyword>
<dbReference type="STRING" id="1172190.M947_02060"/>
<dbReference type="Gene3D" id="3.40.50.2300">
    <property type="match status" value="1"/>
</dbReference>
<dbReference type="SMART" id="SM00862">
    <property type="entry name" value="Trans_reg_C"/>
    <property type="match status" value="1"/>
</dbReference>
<dbReference type="PANTHER" id="PTHR48111">
    <property type="entry name" value="REGULATOR OF RPOS"/>
    <property type="match status" value="1"/>
</dbReference>
<dbReference type="InterPro" id="IPR036388">
    <property type="entry name" value="WH-like_DNA-bd_sf"/>
</dbReference>
<evidence type="ECO:0000256" key="6">
    <source>
        <dbReference type="PROSITE-ProRule" id="PRU00169"/>
    </source>
</evidence>
<dbReference type="CDD" id="cd00383">
    <property type="entry name" value="trans_reg_C"/>
    <property type="match status" value="1"/>
</dbReference>
<dbReference type="InterPro" id="IPR001867">
    <property type="entry name" value="OmpR/PhoB-type_DNA-bd"/>
</dbReference>
<evidence type="ECO:0000313" key="11">
    <source>
        <dbReference type="Proteomes" id="UP000015520"/>
    </source>
</evidence>
<dbReference type="InterPro" id="IPR001789">
    <property type="entry name" value="Sig_transdc_resp-reg_receiver"/>
</dbReference>
<gene>
    <name evidence="10" type="ORF">M947_02060</name>
</gene>
<keyword evidence="2" id="KW-0902">Two-component regulatory system</keyword>
<evidence type="ECO:0000259" key="8">
    <source>
        <dbReference type="PROSITE" id="PS50110"/>
    </source>
</evidence>
<dbReference type="SMART" id="SM00448">
    <property type="entry name" value="REC"/>
    <property type="match status" value="1"/>
</dbReference>
<evidence type="ECO:0000259" key="9">
    <source>
        <dbReference type="PROSITE" id="PS51755"/>
    </source>
</evidence>
<evidence type="ECO:0000256" key="2">
    <source>
        <dbReference type="ARBA" id="ARBA00023012"/>
    </source>
</evidence>
<evidence type="ECO:0000256" key="4">
    <source>
        <dbReference type="ARBA" id="ARBA00023125"/>
    </source>
</evidence>
<dbReference type="Pfam" id="PF00486">
    <property type="entry name" value="Trans_reg_C"/>
    <property type="match status" value="1"/>
</dbReference>